<evidence type="ECO:0000313" key="2">
    <source>
        <dbReference type="Proteomes" id="UP001152799"/>
    </source>
</evidence>
<name>A0A9N9MDM9_9CUCU</name>
<dbReference type="PROSITE" id="PS51257">
    <property type="entry name" value="PROKAR_LIPOPROTEIN"/>
    <property type="match status" value="1"/>
</dbReference>
<proteinExistence type="predicted"/>
<keyword evidence="2" id="KW-1185">Reference proteome</keyword>
<evidence type="ECO:0000313" key="1">
    <source>
        <dbReference type="EMBL" id="CAG9760204.1"/>
    </source>
</evidence>
<gene>
    <name evidence="1" type="ORF">CEUTPL_LOCUS940</name>
</gene>
<reference evidence="1" key="1">
    <citation type="submission" date="2022-01" db="EMBL/GenBank/DDBJ databases">
        <authorList>
            <person name="King R."/>
        </authorList>
    </citation>
    <scope>NUCLEOTIDE SEQUENCE</scope>
</reference>
<sequence length="178" mass="19544">MMSPPTRPTTHTTATCACDQCRSSASASTIISKSSTKKRKNKSDEQADEVLEMVEERLRNSATANKDDAFDIFGKHVAAKLRSLPHLTKLYTEKLITDLLFQAELGNIDSNTKIATVANDPTRTYYNNYSQQLQPDGYFCPQSTGTQQGSQSSGTIATLIDSSITTYFGSYQATGDYN</sequence>
<dbReference type="AlphaFoldDB" id="A0A9N9MDM9"/>
<organism evidence="1 2">
    <name type="scientific">Ceutorhynchus assimilis</name>
    <name type="common">cabbage seed weevil</name>
    <dbReference type="NCBI Taxonomy" id="467358"/>
    <lineage>
        <taxon>Eukaryota</taxon>
        <taxon>Metazoa</taxon>
        <taxon>Ecdysozoa</taxon>
        <taxon>Arthropoda</taxon>
        <taxon>Hexapoda</taxon>
        <taxon>Insecta</taxon>
        <taxon>Pterygota</taxon>
        <taxon>Neoptera</taxon>
        <taxon>Endopterygota</taxon>
        <taxon>Coleoptera</taxon>
        <taxon>Polyphaga</taxon>
        <taxon>Cucujiformia</taxon>
        <taxon>Curculionidae</taxon>
        <taxon>Ceutorhynchinae</taxon>
        <taxon>Ceutorhynchus</taxon>
    </lineage>
</organism>
<protein>
    <recommendedName>
        <fullName evidence="3">BESS domain-containing protein</fullName>
    </recommendedName>
</protein>
<dbReference type="EMBL" id="OU892277">
    <property type="protein sequence ID" value="CAG9760204.1"/>
    <property type="molecule type" value="Genomic_DNA"/>
</dbReference>
<dbReference type="OrthoDB" id="6927140at2759"/>
<dbReference type="Proteomes" id="UP001152799">
    <property type="component" value="Chromosome 1"/>
</dbReference>
<accession>A0A9N9MDM9</accession>
<evidence type="ECO:0008006" key="3">
    <source>
        <dbReference type="Google" id="ProtNLM"/>
    </source>
</evidence>